<reference evidence="4 5" key="1">
    <citation type="submission" date="2019-08" db="EMBL/GenBank/DDBJ databases">
        <title>Calorimonas adulescens gen. nov., sp. nov., an anaerobic thermophilic bacterium from Sakhalin hot spring.</title>
        <authorList>
            <person name="Khomyakova M.A."/>
            <person name="Merkel A.Y."/>
            <person name="Novikov A."/>
            <person name="Bonch-Osmolovskaya E.A."/>
            <person name="Slobodkin A.I."/>
        </authorList>
    </citation>
    <scope>NUCLEOTIDE SEQUENCE [LARGE SCALE GENOMIC DNA]</scope>
    <source>
        <strain evidence="4 5">A05MB</strain>
    </source>
</reference>
<organism evidence="4 5">
    <name type="scientific">Calorimonas adulescens</name>
    <dbReference type="NCBI Taxonomy" id="2606906"/>
    <lineage>
        <taxon>Bacteria</taxon>
        <taxon>Bacillati</taxon>
        <taxon>Bacillota</taxon>
        <taxon>Clostridia</taxon>
        <taxon>Thermoanaerobacterales</taxon>
        <taxon>Thermoanaerobacteraceae</taxon>
        <taxon>Calorimonas</taxon>
    </lineage>
</organism>
<dbReference type="AlphaFoldDB" id="A0A5D8QF04"/>
<dbReference type="InterPro" id="IPR016163">
    <property type="entry name" value="Ald_DH_C"/>
</dbReference>
<dbReference type="Gene3D" id="3.40.309.10">
    <property type="entry name" value="Aldehyde Dehydrogenase, Chain A, domain 2"/>
    <property type="match status" value="1"/>
</dbReference>
<dbReference type="InterPro" id="IPR016161">
    <property type="entry name" value="Ald_DH/histidinol_DH"/>
</dbReference>
<dbReference type="NCBIfam" id="NF011927">
    <property type="entry name" value="PRK15398.1"/>
    <property type="match status" value="1"/>
</dbReference>
<dbReference type="PANTHER" id="PTHR11699">
    <property type="entry name" value="ALDEHYDE DEHYDROGENASE-RELATED"/>
    <property type="match status" value="1"/>
</dbReference>
<dbReference type="Gene3D" id="3.40.605.10">
    <property type="entry name" value="Aldehyde Dehydrogenase, Chain A, domain 1"/>
    <property type="match status" value="1"/>
</dbReference>
<dbReference type="EMBL" id="VTPS01000003">
    <property type="protein sequence ID" value="TZE83007.1"/>
    <property type="molecule type" value="Genomic_DNA"/>
</dbReference>
<name>A0A5D8QF04_9THEO</name>
<evidence type="ECO:0000313" key="4">
    <source>
        <dbReference type="EMBL" id="TZE83007.1"/>
    </source>
</evidence>
<proteinExistence type="predicted"/>
<dbReference type="InterPro" id="IPR015590">
    <property type="entry name" value="Aldehyde_DH_dom"/>
</dbReference>
<dbReference type="PIRSF" id="PIRSF036410">
    <property type="entry name" value="EutE_PduP"/>
    <property type="match status" value="1"/>
</dbReference>
<evidence type="ECO:0000313" key="5">
    <source>
        <dbReference type="Proteomes" id="UP000322976"/>
    </source>
</evidence>
<gene>
    <name evidence="4" type="ORF">FWJ32_03400</name>
</gene>
<dbReference type="InterPro" id="IPR012408">
    <property type="entry name" value="Acetald_propionald_DH-rel"/>
</dbReference>
<keyword evidence="1" id="KW-0560">Oxidoreductase</keyword>
<accession>A0A5D8QF04</accession>
<dbReference type="InterPro" id="IPR016162">
    <property type="entry name" value="Ald_DH_N"/>
</dbReference>
<protein>
    <submittedName>
        <fullName evidence="4">Aldehyde dehydrogenase EutE</fullName>
    </submittedName>
</protein>
<evidence type="ECO:0000259" key="3">
    <source>
        <dbReference type="Pfam" id="PF00171"/>
    </source>
</evidence>
<dbReference type="SUPFAM" id="SSF53720">
    <property type="entry name" value="ALDH-like"/>
    <property type="match status" value="1"/>
</dbReference>
<dbReference type="CDD" id="cd07121">
    <property type="entry name" value="ALDH_EutE"/>
    <property type="match status" value="1"/>
</dbReference>
<evidence type="ECO:0000256" key="2">
    <source>
        <dbReference type="ARBA" id="ARBA00023027"/>
    </source>
</evidence>
<evidence type="ECO:0000256" key="1">
    <source>
        <dbReference type="ARBA" id="ARBA00023002"/>
    </source>
</evidence>
<dbReference type="GO" id="GO:0008774">
    <property type="term" value="F:acetaldehyde dehydrogenase (acetylating) activity"/>
    <property type="evidence" value="ECO:0007669"/>
    <property type="project" value="InterPro"/>
</dbReference>
<dbReference type="Proteomes" id="UP000322976">
    <property type="component" value="Unassembled WGS sequence"/>
</dbReference>
<comment type="caution">
    <text evidence="4">The sequence shown here is derived from an EMBL/GenBank/DDBJ whole genome shotgun (WGS) entry which is preliminary data.</text>
</comment>
<dbReference type="RefSeq" id="WP_149544564.1">
    <property type="nucleotide sequence ID" value="NZ_VTPS01000003.1"/>
</dbReference>
<keyword evidence="5" id="KW-1185">Reference proteome</keyword>
<feature type="domain" description="Aldehyde dehydrogenase" evidence="3">
    <location>
        <begin position="35"/>
        <end position="443"/>
    </location>
</feature>
<sequence>MELRNDEISDVVRRVLQELSKKEIKPDESDGIFNTVDEAVDAASKAQRELMEMPLEQREKLIAAMRKAVLENAMEISRLTVSETGMGRVNHKYLKLRLVAEKTPGTEVLKTTAYTGDKGLTLVEMAPYGVIAAITPSTNPPDTIACNSIGMVAAGNSVVFSPHPGAVNCSLQMIRLLNKAIVEAGGPRNMLTSVRKPSIENTDALINHPEIKLVVATGGPGIVKKVLSSGKKAIGAGAGNPPVVVDETADIKKAARDIIAGCSFDNNLPCIAEKEAIVVGDVYDEIIEEMKNNGNVYELNEHEIEKLMRLILTEEQQEATSGCDIVPRPRKYGVNKRWVGKDAAVLLENIGVNPPKGVECLICRTDNDHPFVQEELMMPVLPIVRAKDIDHAIELAVKDEHGNRHTAMMHSKNVDNLTKMARVINTTIFVKNAPSYAGIGFGGEGFTTFTIAGPTGEGLTNAATFTRQRRCVMVDSFRII</sequence>
<keyword evidence="2" id="KW-0520">NAD</keyword>
<dbReference type="Pfam" id="PF00171">
    <property type="entry name" value="Aldedh"/>
    <property type="match status" value="1"/>
</dbReference>